<protein>
    <submittedName>
        <fullName evidence="2">Pimeloyl-ACP methyl ester carboxylesterase</fullName>
    </submittedName>
</protein>
<dbReference type="RefSeq" id="WP_218171481.1">
    <property type="nucleotide sequence ID" value="NZ_FONR01000005.1"/>
</dbReference>
<dbReference type="InterPro" id="IPR000073">
    <property type="entry name" value="AB_hydrolase_1"/>
</dbReference>
<dbReference type="SUPFAM" id="SSF53474">
    <property type="entry name" value="alpha/beta-Hydrolases"/>
    <property type="match status" value="1"/>
</dbReference>
<organism evidence="2 3">
    <name type="scientific">Streptomyces mirabilis</name>
    <dbReference type="NCBI Taxonomy" id="68239"/>
    <lineage>
        <taxon>Bacteria</taxon>
        <taxon>Bacillati</taxon>
        <taxon>Actinomycetota</taxon>
        <taxon>Actinomycetes</taxon>
        <taxon>Kitasatosporales</taxon>
        <taxon>Streptomycetaceae</taxon>
        <taxon>Streptomyces</taxon>
    </lineage>
</organism>
<dbReference type="GO" id="GO:0003824">
    <property type="term" value="F:catalytic activity"/>
    <property type="evidence" value="ECO:0007669"/>
    <property type="project" value="UniProtKB-ARBA"/>
</dbReference>
<evidence type="ECO:0000313" key="3">
    <source>
        <dbReference type="Proteomes" id="UP000181942"/>
    </source>
</evidence>
<feature type="domain" description="AB hydrolase-1" evidence="1">
    <location>
        <begin position="11"/>
        <end position="233"/>
    </location>
</feature>
<dbReference type="Gene3D" id="3.40.50.1820">
    <property type="entry name" value="alpha/beta hydrolase"/>
    <property type="match status" value="1"/>
</dbReference>
<dbReference type="AlphaFoldDB" id="A0A1I2HMW3"/>
<reference evidence="2 3" key="1">
    <citation type="submission" date="2016-10" db="EMBL/GenBank/DDBJ databases">
        <authorList>
            <person name="de Groot N.N."/>
        </authorList>
    </citation>
    <scope>NUCLEOTIDE SEQUENCE [LARGE SCALE GENOMIC DNA]</scope>
    <source>
        <strain evidence="2 3">OK461</strain>
    </source>
</reference>
<evidence type="ECO:0000313" key="2">
    <source>
        <dbReference type="EMBL" id="SFF31109.1"/>
    </source>
</evidence>
<dbReference type="InterPro" id="IPR029058">
    <property type="entry name" value="AB_hydrolase_fold"/>
</dbReference>
<dbReference type="Proteomes" id="UP000181942">
    <property type="component" value="Unassembled WGS sequence"/>
</dbReference>
<name>A0A1I2HMW3_9ACTN</name>
<dbReference type="EMBL" id="FONR01000005">
    <property type="protein sequence ID" value="SFF31109.1"/>
    <property type="molecule type" value="Genomic_DNA"/>
</dbReference>
<gene>
    <name evidence="2" type="ORF">SAMN02787118_105274</name>
</gene>
<dbReference type="PANTHER" id="PTHR37017:SF11">
    <property type="entry name" value="ESTERASE_LIPASE_THIOESTERASE DOMAIN-CONTAINING PROTEIN"/>
    <property type="match status" value="1"/>
</dbReference>
<sequence length="255" mass="26742">MHKSTPVPPTIVLVHGAFTDASSWAGVISLLHAAGFTVRAPANPLRGLAQDAAYIRSVVRDIDVPVVLVGHDYGGAVITHAATDADNVVALCYVAAFGLDAGECVLDITNRFAPVPVADATFTAALPTQIPRGPESELYIRKERFPQVYAADLPTSVNDALSVAQRPIACSALTSRSGPPAWASKPSWYAIATADRILNPTAQRFMAQRMAATEHVLDGSHAVVLSQPAAVVAMIQEAAEQGTGHGDGDGLRKAF</sequence>
<dbReference type="Pfam" id="PF12697">
    <property type="entry name" value="Abhydrolase_6"/>
    <property type="match status" value="1"/>
</dbReference>
<dbReference type="PANTHER" id="PTHR37017">
    <property type="entry name" value="AB HYDROLASE-1 DOMAIN-CONTAINING PROTEIN-RELATED"/>
    <property type="match status" value="1"/>
</dbReference>
<accession>A0A1I2HMW3</accession>
<evidence type="ECO:0000259" key="1">
    <source>
        <dbReference type="Pfam" id="PF12697"/>
    </source>
</evidence>
<dbReference type="InterPro" id="IPR052897">
    <property type="entry name" value="Sec-Metab_Biosynth_Hydrolase"/>
</dbReference>
<proteinExistence type="predicted"/>